<organism evidence="1 2">
    <name type="scientific">Persea americana</name>
    <name type="common">Avocado</name>
    <dbReference type="NCBI Taxonomy" id="3435"/>
    <lineage>
        <taxon>Eukaryota</taxon>
        <taxon>Viridiplantae</taxon>
        <taxon>Streptophyta</taxon>
        <taxon>Embryophyta</taxon>
        <taxon>Tracheophyta</taxon>
        <taxon>Spermatophyta</taxon>
        <taxon>Magnoliopsida</taxon>
        <taxon>Magnoliidae</taxon>
        <taxon>Laurales</taxon>
        <taxon>Lauraceae</taxon>
        <taxon>Persea</taxon>
    </lineage>
</organism>
<evidence type="ECO:0000313" key="2">
    <source>
        <dbReference type="Proteomes" id="UP001234297"/>
    </source>
</evidence>
<comment type="caution">
    <text evidence="1">The sequence shown here is derived from an EMBL/GenBank/DDBJ whole genome shotgun (WGS) entry which is preliminary data.</text>
</comment>
<keyword evidence="2" id="KW-1185">Reference proteome</keyword>
<dbReference type="Proteomes" id="UP001234297">
    <property type="component" value="Chromosome 3"/>
</dbReference>
<gene>
    <name evidence="1" type="ORF">MRB53_010337</name>
</gene>
<accession>A0ACC2LRS1</accession>
<evidence type="ECO:0000313" key="1">
    <source>
        <dbReference type="EMBL" id="KAJ8636070.1"/>
    </source>
</evidence>
<name>A0ACC2LRS1_PERAE</name>
<proteinExistence type="predicted"/>
<dbReference type="EMBL" id="CM056811">
    <property type="protein sequence ID" value="KAJ8636070.1"/>
    <property type="molecule type" value="Genomic_DNA"/>
</dbReference>
<sequence>MALASLPVSSCSNPPAEEIIRSRIAAACNKPHTMKLQDHRQFLAEHSAVAEARRIPSIASGFLGPIIITCDFLDGCGKNPLISGCVMSKKSHVIPSAPTLWVACCQCRRSPPHPLQCSLPQSSPPGGREPDSATPLRRLPVGPSWKSLHLYRVVSLAEYLSIKAKHFKNALAFIHRNPLV</sequence>
<protein>
    <submittedName>
        <fullName evidence="1">Uncharacterized protein</fullName>
    </submittedName>
</protein>
<reference evidence="1 2" key="1">
    <citation type="journal article" date="2022" name="Hortic Res">
        <title>A haplotype resolved chromosomal level avocado genome allows analysis of novel avocado genes.</title>
        <authorList>
            <person name="Nath O."/>
            <person name="Fletcher S.J."/>
            <person name="Hayward A."/>
            <person name="Shaw L.M."/>
            <person name="Masouleh A.K."/>
            <person name="Furtado A."/>
            <person name="Henry R.J."/>
            <person name="Mitter N."/>
        </authorList>
    </citation>
    <scope>NUCLEOTIDE SEQUENCE [LARGE SCALE GENOMIC DNA]</scope>
    <source>
        <strain evidence="2">cv. Hass</strain>
    </source>
</reference>